<accession>X0XDN2</accession>
<proteinExistence type="predicted"/>
<dbReference type="AlphaFoldDB" id="X0XDN2"/>
<sequence>MSLNEIVNNIGKKYNLWLFALTVDNQSILRLEEESYLTQSDVIRLDNVREIESNTNLKKFYATVTVGSSEADRDLEGVKTVDVYDSMSDFPYIAGMSTCQETWDITGECTGGTTLDILTTWVIDHNKIAAAIIDNDDDLDEDIFLIQYDKSTFKASSERLTEPLTGGPYIYNPELVNMRVLDRFRLQGNLTNNFIQNTDKFEIGTTNTSGPHTDDFQWEPVELDDDSSGPFFNDNNRWD</sequence>
<feature type="non-terminal residue" evidence="2">
    <location>
        <position position="239"/>
    </location>
</feature>
<protein>
    <submittedName>
        <fullName evidence="2">Uncharacterized protein</fullName>
    </submittedName>
</protein>
<evidence type="ECO:0000313" key="2">
    <source>
        <dbReference type="EMBL" id="GAG23056.1"/>
    </source>
</evidence>
<gene>
    <name evidence="2" type="ORF">S01H1_60746</name>
</gene>
<reference evidence="2" key="1">
    <citation type="journal article" date="2014" name="Front. Microbiol.">
        <title>High frequency of phylogenetically diverse reductive dehalogenase-homologous genes in deep subseafloor sedimentary metagenomes.</title>
        <authorList>
            <person name="Kawai M."/>
            <person name="Futagami T."/>
            <person name="Toyoda A."/>
            <person name="Takaki Y."/>
            <person name="Nishi S."/>
            <person name="Hori S."/>
            <person name="Arai W."/>
            <person name="Tsubouchi T."/>
            <person name="Morono Y."/>
            <person name="Uchiyama I."/>
            <person name="Ito T."/>
            <person name="Fujiyama A."/>
            <person name="Inagaki F."/>
            <person name="Takami H."/>
        </authorList>
    </citation>
    <scope>NUCLEOTIDE SEQUENCE</scope>
    <source>
        <strain evidence="2">Expedition CK06-06</strain>
    </source>
</reference>
<feature type="region of interest" description="Disordered" evidence="1">
    <location>
        <begin position="205"/>
        <end position="239"/>
    </location>
</feature>
<dbReference type="EMBL" id="BARS01039797">
    <property type="protein sequence ID" value="GAG23056.1"/>
    <property type="molecule type" value="Genomic_DNA"/>
</dbReference>
<name>X0XDN2_9ZZZZ</name>
<comment type="caution">
    <text evidence="2">The sequence shown here is derived from an EMBL/GenBank/DDBJ whole genome shotgun (WGS) entry which is preliminary data.</text>
</comment>
<evidence type="ECO:0000256" key="1">
    <source>
        <dbReference type="SAM" id="MobiDB-lite"/>
    </source>
</evidence>
<organism evidence="2">
    <name type="scientific">marine sediment metagenome</name>
    <dbReference type="NCBI Taxonomy" id="412755"/>
    <lineage>
        <taxon>unclassified sequences</taxon>
        <taxon>metagenomes</taxon>
        <taxon>ecological metagenomes</taxon>
    </lineage>
</organism>